<keyword evidence="2" id="KW-1185">Reference proteome</keyword>
<evidence type="ECO:0000313" key="1">
    <source>
        <dbReference type="EMBL" id="KAK7843545.1"/>
    </source>
</evidence>
<dbReference type="Gene3D" id="1.10.600.10">
    <property type="entry name" value="Farnesyl Diphosphate Synthase"/>
    <property type="match status" value="1"/>
</dbReference>
<organism evidence="1 2">
    <name type="scientific">Quercus suber</name>
    <name type="common">Cork oak</name>
    <dbReference type="NCBI Taxonomy" id="58331"/>
    <lineage>
        <taxon>Eukaryota</taxon>
        <taxon>Viridiplantae</taxon>
        <taxon>Streptophyta</taxon>
        <taxon>Embryophyta</taxon>
        <taxon>Tracheophyta</taxon>
        <taxon>Spermatophyta</taxon>
        <taxon>Magnoliopsida</taxon>
        <taxon>eudicotyledons</taxon>
        <taxon>Gunneridae</taxon>
        <taxon>Pentapetalae</taxon>
        <taxon>rosids</taxon>
        <taxon>fabids</taxon>
        <taxon>Fagales</taxon>
        <taxon>Fagaceae</taxon>
        <taxon>Quercus</taxon>
    </lineage>
</organism>
<dbReference type="Proteomes" id="UP000237347">
    <property type="component" value="Unassembled WGS sequence"/>
</dbReference>
<accession>A0AAW0KVQ3</accession>
<evidence type="ECO:0000313" key="2">
    <source>
        <dbReference type="Proteomes" id="UP000237347"/>
    </source>
</evidence>
<protein>
    <submittedName>
        <fullName evidence="1">(E,E)-alpha-farnesene synthase</fullName>
    </submittedName>
</protein>
<name>A0AAW0KVQ3_QUESU</name>
<gene>
    <name evidence="1" type="primary">AFS1_6</name>
    <name evidence="1" type="ORF">CFP56_012154</name>
</gene>
<dbReference type="InterPro" id="IPR008949">
    <property type="entry name" value="Isoprenoid_synthase_dom_sf"/>
</dbReference>
<reference evidence="1 2" key="1">
    <citation type="journal article" date="2018" name="Sci. Data">
        <title>The draft genome sequence of cork oak.</title>
        <authorList>
            <person name="Ramos A.M."/>
            <person name="Usie A."/>
            <person name="Barbosa P."/>
            <person name="Barros P.M."/>
            <person name="Capote T."/>
            <person name="Chaves I."/>
            <person name="Simoes F."/>
            <person name="Abreu I."/>
            <person name="Carrasquinho I."/>
            <person name="Faro C."/>
            <person name="Guimaraes J.B."/>
            <person name="Mendonca D."/>
            <person name="Nobrega F."/>
            <person name="Rodrigues L."/>
            <person name="Saibo N.J.M."/>
            <person name="Varela M.C."/>
            <person name="Egas C."/>
            <person name="Matos J."/>
            <person name="Miguel C.M."/>
            <person name="Oliveira M.M."/>
            <person name="Ricardo C.P."/>
            <person name="Goncalves S."/>
        </authorList>
    </citation>
    <scope>NUCLEOTIDE SEQUENCE [LARGE SCALE GENOMIC DNA]</scope>
    <source>
        <strain evidence="2">cv. HL8</strain>
    </source>
</reference>
<proteinExistence type="predicted"/>
<dbReference type="EMBL" id="PKMF04000200">
    <property type="protein sequence ID" value="KAK7843545.1"/>
    <property type="molecule type" value="Genomic_DNA"/>
</dbReference>
<comment type="caution">
    <text evidence="1">The sequence shown here is derived from an EMBL/GenBank/DDBJ whole genome shotgun (WGS) entry which is preliminary data.</text>
</comment>
<sequence length="102" mass="12219">MHIQGMINKTWKKINGQCLNQYPTQQFVNIATNTVRMAHSLYQNGDGFGQYSKSINLEAHLEFDYNILEWRVQWFDIKWYIDAYEKDTIMNAILRTMPWIIL</sequence>
<dbReference type="AlphaFoldDB" id="A0AAW0KVQ3"/>